<gene>
    <name evidence="2" type="ORF">LPJ53_001210</name>
</gene>
<dbReference type="EMBL" id="JANBOJ010000029">
    <property type="protein sequence ID" value="KAJ1724506.1"/>
    <property type="molecule type" value="Genomic_DNA"/>
</dbReference>
<feature type="compositionally biased region" description="Acidic residues" evidence="1">
    <location>
        <begin position="34"/>
        <end position="47"/>
    </location>
</feature>
<proteinExistence type="predicted"/>
<dbReference type="OrthoDB" id="5527353at2759"/>
<keyword evidence="3" id="KW-1185">Reference proteome</keyword>
<feature type="compositionally biased region" description="Polar residues" evidence="1">
    <location>
        <begin position="9"/>
        <end position="24"/>
    </location>
</feature>
<feature type="compositionally biased region" description="Basic residues" evidence="1">
    <location>
        <begin position="130"/>
        <end position="149"/>
    </location>
</feature>
<name>A0A9W7Y3V8_9FUNG</name>
<evidence type="ECO:0000313" key="3">
    <source>
        <dbReference type="Proteomes" id="UP001149813"/>
    </source>
</evidence>
<organism evidence="2 3">
    <name type="scientific">Coemansia erecta</name>
    <dbReference type="NCBI Taxonomy" id="147472"/>
    <lineage>
        <taxon>Eukaryota</taxon>
        <taxon>Fungi</taxon>
        <taxon>Fungi incertae sedis</taxon>
        <taxon>Zoopagomycota</taxon>
        <taxon>Kickxellomycotina</taxon>
        <taxon>Kickxellomycetes</taxon>
        <taxon>Kickxellales</taxon>
        <taxon>Kickxellaceae</taxon>
        <taxon>Coemansia</taxon>
    </lineage>
</organism>
<dbReference type="Proteomes" id="UP001149813">
    <property type="component" value="Unassembled WGS sequence"/>
</dbReference>
<accession>A0A9W7Y3V8</accession>
<feature type="region of interest" description="Disordered" evidence="1">
    <location>
        <begin position="1"/>
        <end position="178"/>
    </location>
</feature>
<dbReference type="AlphaFoldDB" id="A0A9W7Y3V8"/>
<reference evidence="2" key="1">
    <citation type="submission" date="2022-07" db="EMBL/GenBank/DDBJ databases">
        <title>Phylogenomic reconstructions and comparative analyses of Kickxellomycotina fungi.</title>
        <authorList>
            <person name="Reynolds N.K."/>
            <person name="Stajich J.E."/>
            <person name="Barry K."/>
            <person name="Grigoriev I.V."/>
            <person name="Crous P."/>
            <person name="Smith M.E."/>
        </authorList>
    </citation>
    <scope>NUCLEOTIDE SEQUENCE</scope>
    <source>
        <strain evidence="2">NBRC 32514</strain>
    </source>
</reference>
<comment type="caution">
    <text evidence="2">The sequence shown here is derived from an EMBL/GenBank/DDBJ whole genome shotgun (WGS) entry which is preliminary data.</text>
</comment>
<evidence type="ECO:0000313" key="2">
    <source>
        <dbReference type="EMBL" id="KAJ1724506.1"/>
    </source>
</evidence>
<feature type="compositionally biased region" description="Basic residues" evidence="1">
    <location>
        <begin position="97"/>
        <end position="108"/>
    </location>
</feature>
<protein>
    <submittedName>
        <fullName evidence="2">Uncharacterized protein</fullName>
    </submittedName>
</protein>
<feature type="compositionally biased region" description="Basic and acidic residues" evidence="1">
    <location>
        <begin position="82"/>
        <end position="96"/>
    </location>
</feature>
<evidence type="ECO:0000256" key="1">
    <source>
        <dbReference type="SAM" id="MobiDB-lite"/>
    </source>
</evidence>
<sequence>MGQIDADRLSQQLDSPRQRQSQHSIMYKNYALRDDDDNEQDCDDGASGEDAAAVAGGNSGRPRGASGRGFRRYPTGLGSWGRRADEGVAGRVDRPQMRRPRSLLRPKSYRIGVGEPQTSPVREFSSKIKSACKKLNPKRLARSAHHGHGHGQQQQQQHGDTQDDASDAARYDPNALTR</sequence>